<dbReference type="PROSITE" id="PS50977">
    <property type="entry name" value="HTH_TETR_2"/>
    <property type="match status" value="1"/>
</dbReference>
<feature type="DNA-binding region" description="H-T-H motif" evidence="2">
    <location>
        <begin position="34"/>
        <end position="53"/>
    </location>
</feature>
<evidence type="ECO:0000256" key="1">
    <source>
        <dbReference type="ARBA" id="ARBA00023125"/>
    </source>
</evidence>
<dbReference type="Gene3D" id="1.10.357.10">
    <property type="entry name" value="Tetracycline Repressor, domain 2"/>
    <property type="match status" value="1"/>
</dbReference>
<keyword evidence="5" id="KW-1185">Reference proteome</keyword>
<dbReference type="InterPro" id="IPR001647">
    <property type="entry name" value="HTH_TetR"/>
</dbReference>
<dbReference type="RefSeq" id="WP_240253130.1">
    <property type="nucleotide sequence ID" value="NZ_JAKTTI010000004.1"/>
</dbReference>
<dbReference type="Pfam" id="PF00440">
    <property type="entry name" value="TetR_N"/>
    <property type="match status" value="1"/>
</dbReference>
<comment type="caution">
    <text evidence="4">The sequence shown here is derived from an EMBL/GenBank/DDBJ whole genome shotgun (WGS) entry which is preliminary data.</text>
</comment>
<dbReference type="Pfam" id="PF17924">
    <property type="entry name" value="TetR_C_19"/>
    <property type="match status" value="1"/>
</dbReference>
<name>A0AAW5DVC3_9BACI</name>
<reference evidence="4" key="1">
    <citation type="submission" date="2022-02" db="EMBL/GenBank/DDBJ databases">
        <title>Fredinandcohnia quinoae sp. nov. isolated from Chenopodium quinoa seeds.</title>
        <authorList>
            <person name="Saati-Santamaria Z."/>
            <person name="Flores-Felix J.D."/>
            <person name="Igual J.M."/>
            <person name="Velazquez E."/>
            <person name="Garcia-Fraile P."/>
            <person name="Martinez-Molina E."/>
        </authorList>
    </citation>
    <scope>NUCLEOTIDE SEQUENCE</scope>
    <source>
        <strain evidence="4">SECRCQ15</strain>
    </source>
</reference>
<evidence type="ECO:0000313" key="4">
    <source>
        <dbReference type="EMBL" id="MCH1624585.1"/>
    </source>
</evidence>
<keyword evidence="1 2" id="KW-0238">DNA-binding</keyword>
<organism evidence="4 5">
    <name type="scientific">Fredinandcohnia quinoae</name>
    <dbReference type="NCBI Taxonomy" id="2918902"/>
    <lineage>
        <taxon>Bacteria</taxon>
        <taxon>Bacillati</taxon>
        <taxon>Bacillota</taxon>
        <taxon>Bacilli</taxon>
        <taxon>Bacillales</taxon>
        <taxon>Bacillaceae</taxon>
        <taxon>Fredinandcohnia</taxon>
    </lineage>
</organism>
<dbReference type="Proteomes" id="UP001431131">
    <property type="component" value="Unassembled WGS sequence"/>
</dbReference>
<evidence type="ECO:0000259" key="3">
    <source>
        <dbReference type="PROSITE" id="PS50977"/>
    </source>
</evidence>
<feature type="domain" description="HTH tetR-type" evidence="3">
    <location>
        <begin position="11"/>
        <end position="71"/>
    </location>
</feature>
<protein>
    <submittedName>
        <fullName evidence="4">TetR family transcriptional regulator</fullName>
    </submittedName>
</protein>
<evidence type="ECO:0000256" key="2">
    <source>
        <dbReference type="PROSITE-ProRule" id="PRU00335"/>
    </source>
</evidence>
<dbReference type="SUPFAM" id="SSF46689">
    <property type="entry name" value="Homeodomain-like"/>
    <property type="match status" value="1"/>
</dbReference>
<dbReference type="EMBL" id="JAKTTI010000004">
    <property type="protein sequence ID" value="MCH1624585.1"/>
    <property type="molecule type" value="Genomic_DNA"/>
</dbReference>
<dbReference type="InterPro" id="IPR009057">
    <property type="entry name" value="Homeodomain-like_sf"/>
</dbReference>
<sequence length="201" mass="23594">MPKLTFFNLPEEKKQTLIQAAEKEFSRVPLFEASITNIIKEAGIPRGSFYQYFEDKDDAFFFLVNEFARKMNISFVDILRRNDGDIFDTMVEVFQLVIGEEENLNFLRNAFLNMTYKIEHAFGRIIDVNEISENFRAISPLIKKSNLNISNDKELFHVLQIIKTITFRHLIETFAQELSTEEAIENYMIEVRLLKHGLARK</sequence>
<proteinExistence type="predicted"/>
<accession>A0AAW5DVC3</accession>
<dbReference type="GO" id="GO:0003677">
    <property type="term" value="F:DNA binding"/>
    <property type="evidence" value="ECO:0007669"/>
    <property type="project" value="UniProtKB-UniRule"/>
</dbReference>
<evidence type="ECO:0000313" key="5">
    <source>
        <dbReference type="Proteomes" id="UP001431131"/>
    </source>
</evidence>
<gene>
    <name evidence="4" type="ORF">MJG50_04540</name>
</gene>
<dbReference type="AlphaFoldDB" id="A0AAW5DVC3"/>